<dbReference type="RefSeq" id="WP_121166990.1">
    <property type="nucleotide sequence ID" value="NZ_RAPE01000003.1"/>
</dbReference>
<evidence type="ECO:0000313" key="3">
    <source>
        <dbReference type="EMBL" id="RKF13790.1"/>
    </source>
</evidence>
<keyword evidence="4" id="KW-1185">Reference proteome</keyword>
<dbReference type="Proteomes" id="UP000281128">
    <property type="component" value="Unassembled WGS sequence"/>
</dbReference>
<dbReference type="EMBL" id="RAPE01000003">
    <property type="protein sequence ID" value="RKF13790.1"/>
    <property type="molecule type" value="Genomic_DNA"/>
</dbReference>
<proteinExistence type="predicted"/>
<dbReference type="InterPro" id="IPR052698">
    <property type="entry name" value="MoCofactor_Util/Proc"/>
</dbReference>
<comment type="caution">
    <text evidence="3">The sequence shown here is derived from an EMBL/GenBank/DDBJ whole genome shotgun (WGS) entry which is preliminary data.</text>
</comment>
<dbReference type="InterPro" id="IPR003777">
    <property type="entry name" value="XdhC_CoxI"/>
</dbReference>
<dbReference type="NCBIfam" id="TIGR02964">
    <property type="entry name" value="xanthine_xdhC"/>
    <property type="match status" value="1"/>
</dbReference>
<sequence>MSAIWVEIVATRGSAPRDAGTAMKVTPQGCEGTIGGGALEWAAMARAREMLASDAPEETRRFPLGPNLGQCCGGAVTLRFTRSPRATDADGPPAARVAAEVALVGGLWLWGAGHVGRAVVRAVPPGAGAITWVDSAPERFPAQIPAHVTALPAADMPRLAARAPADAHHLVFTYSHEIDLALCAALLRRGFASCGLIGSATKWARFSRRLRAAGLDPAPITCPIGDKSLGKTPAAIAQGVVAALLRERNDA</sequence>
<evidence type="ECO:0000259" key="1">
    <source>
        <dbReference type="Pfam" id="PF02625"/>
    </source>
</evidence>
<protein>
    <submittedName>
        <fullName evidence="3">Xanthine dehydrogenase accessory protein XdhC</fullName>
    </submittedName>
</protein>
<dbReference type="PANTHER" id="PTHR30388">
    <property type="entry name" value="ALDEHYDE OXIDOREDUCTASE MOLYBDENUM COFACTOR ASSEMBLY PROTEIN"/>
    <property type="match status" value="1"/>
</dbReference>
<feature type="domain" description="XdhC- CoxI" evidence="1">
    <location>
        <begin position="6"/>
        <end position="62"/>
    </location>
</feature>
<feature type="domain" description="XdhC Rossmann" evidence="2">
    <location>
        <begin position="107"/>
        <end position="243"/>
    </location>
</feature>
<dbReference type="PANTHER" id="PTHR30388:SF6">
    <property type="entry name" value="XANTHINE DEHYDROGENASE SUBUNIT A-RELATED"/>
    <property type="match status" value="1"/>
</dbReference>
<dbReference type="InterPro" id="IPR027051">
    <property type="entry name" value="XdhC_Rossmann_dom"/>
</dbReference>
<dbReference type="Pfam" id="PF02625">
    <property type="entry name" value="XdhC_CoxI"/>
    <property type="match status" value="1"/>
</dbReference>
<gene>
    <name evidence="3" type="primary">xdhC</name>
    <name evidence="3" type="ORF">D6850_11320</name>
</gene>
<name>A0A3A8AT78_9RHOB</name>
<dbReference type="AlphaFoldDB" id="A0A3A8AT78"/>
<reference evidence="3 4" key="1">
    <citation type="submission" date="2018-09" db="EMBL/GenBank/DDBJ databases">
        <title>Roseovarius spongiae sp. nov., isolated from a marine sponge.</title>
        <authorList>
            <person name="Zhuang L."/>
            <person name="Luo L."/>
        </authorList>
    </citation>
    <scope>NUCLEOTIDE SEQUENCE [LARGE SCALE GENOMIC DNA]</scope>
    <source>
        <strain evidence="3 4">HN-E21</strain>
    </source>
</reference>
<dbReference type="Gene3D" id="3.40.50.720">
    <property type="entry name" value="NAD(P)-binding Rossmann-like Domain"/>
    <property type="match status" value="1"/>
</dbReference>
<evidence type="ECO:0000313" key="4">
    <source>
        <dbReference type="Proteomes" id="UP000281128"/>
    </source>
</evidence>
<dbReference type="InterPro" id="IPR014308">
    <property type="entry name" value="Xanthine_DH_XdhC"/>
</dbReference>
<organism evidence="3 4">
    <name type="scientific">Roseovarius spongiae</name>
    <dbReference type="NCBI Taxonomy" id="2320272"/>
    <lineage>
        <taxon>Bacteria</taxon>
        <taxon>Pseudomonadati</taxon>
        <taxon>Pseudomonadota</taxon>
        <taxon>Alphaproteobacteria</taxon>
        <taxon>Rhodobacterales</taxon>
        <taxon>Roseobacteraceae</taxon>
        <taxon>Roseovarius</taxon>
    </lineage>
</organism>
<dbReference type="OrthoDB" id="61481at2"/>
<dbReference type="Pfam" id="PF13478">
    <property type="entry name" value="XdhC_C"/>
    <property type="match status" value="1"/>
</dbReference>
<accession>A0A3A8AT78</accession>
<evidence type="ECO:0000259" key="2">
    <source>
        <dbReference type="Pfam" id="PF13478"/>
    </source>
</evidence>